<dbReference type="OrthoDB" id="9770329at2"/>
<comment type="subcellular location">
    <subcellularLocation>
        <location evidence="1">Membrane</location>
    </subcellularLocation>
</comment>
<keyword evidence="8" id="KW-1185">Reference proteome</keyword>
<sequence length="286" mass="33330">MQRLFNCCFELEFYLKIAISCTIVQKVFYFLFNNIKLNFITQVVLYWLIGSISFYVIGIFIEKFIKSNDVLRDKLTIRVKKVKKQEFPTFTIKGIITGEIKAFISTLIILYLAPEVHRGNSLLLNLGWFLMRIVAADFCFYVVHRLFHTKPFLKIHLKHHEFQDTSSFVAGHKSLLEYIVVTITDVLPIFIFGYDITQLCAWTLIGNIYNLEGHSSLSIFFIPSDFHDLHHTGFNRNYGIQGFWDRVFKTINPITKKPGIMFPMSLIESKINSHFDDSRSTVSVNK</sequence>
<dbReference type="GO" id="GO:0008610">
    <property type="term" value="P:lipid biosynthetic process"/>
    <property type="evidence" value="ECO:0007669"/>
    <property type="project" value="InterPro"/>
</dbReference>
<dbReference type="GO" id="GO:0005506">
    <property type="term" value="F:iron ion binding"/>
    <property type="evidence" value="ECO:0007669"/>
    <property type="project" value="InterPro"/>
</dbReference>
<evidence type="ECO:0000256" key="3">
    <source>
        <dbReference type="ARBA" id="ARBA00022989"/>
    </source>
</evidence>
<feature type="transmembrane region" description="Helical" evidence="5">
    <location>
        <begin position="44"/>
        <end position="65"/>
    </location>
</feature>
<dbReference type="InterPro" id="IPR006694">
    <property type="entry name" value="Fatty_acid_hydroxylase"/>
</dbReference>
<evidence type="ECO:0000259" key="6">
    <source>
        <dbReference type="Pfam" id="PF04116"/>
    </source>
</evidence>
<proteinExistence type="predicted"/>
<dbReference type="GO" id="GO:0016020">
    <property type="term" value="C:membrane"/>
    <property type="evidence" value="ECO:0007669"/>
    <property type="project" value="UniProtKB-SubCell"/>
</dbReference>
<dbReference type="Pfam" id="PF04116">
    <property type="entry name" value="FA_hydroxylase"/>
    <property type="match status" value="1"/>
</dbReference>
<feature type="transmembrane region" description="Helical" evidence="5">
    <location>
        <begin position="12"/>
        <end position="32"/>
    </location>
</feature>
<dbReference type="Proteomes" id="UP000276103">
    <property type="component" value="Unassembled WGS sequence"/>
</dbReference>
<gene>
    <name evidence="7" type="ORF">DSM107003_06160</name>
</gene>
<protein>
    <recommendedName>
        <fullName evidence="6">Fatty acid hydroxylase domain-containing protein</fullName>
    </recommendedName>
</protein>
<dbReference type="AlphaFoldDB" id="A0A433V1R6"/>
<evidence type="ECO:0000256" key="2">
    <source>
        <dbReference type="ARBA" id="ARBA00022692"/>
    </source>
</evidence>
<dbReference type="PANTHER" id="PTHR11863">
    <property type="entry name" value="STEROL DESATURASE"/>
    <property type="match status" value="1"/>
</dbReference>
<evidence type="ECO:0000256" key="4">
    <source>
        <dbReference type="ARBA" id="ARBA00023136"/>
    </source>
</evidence>
<comment type="caution">
    <text evidence="7">The sequence shown here is derived from an EMBL/GenBank/DDBJ whole genome shotgun (WGS) entry which is preliminary data.</text>
</comment>
<feature type="transmembrane region" description="Helical" evidence="5">
    <location>
        <begin position="126"/>
        <end position="147"/>
    </location>
</feature>
<organism evidence="7 8">
    <name type="scientific">Trichormus variabilis SAG 1403-4b</name>
    <dbReference type="NCBI Taxonomy" id="447716"/>
    <lineage>
        <taxon>Bacteria</taxon>
        <taxon>Bacillati</taxon>
        <taxon>Cyanobacteriota</taxon>
        <taxon>Cyanophyceae</taxon>
        <taxon>Nostocales</taxon>
        <taxon>Nostocaceae</taxon>
        <taxon>Trichormus</taxon>
    </lineage>
</organism>
<evidence type="ECO:0000256" key="5">
    <source>
        <dbReference type="SAM" id="Phobius"/>
    </source>
</evidence>
<keyword evidence="3 5" id="KW-1133">Transmembrane helix</keyword>
<feature type="domain" description="Fatty acid hydroxylase" evidence="6">
    <location>
        <begin position="130"/>
        <end position="250"/>
    </location>
</feature>
<dbReference type="InterPro" id="IPR050307">
    <property type="entry name" value="Sterol_Desaturase_Related"/>
</dbReference>
<dbReference type="GO" id="GO:0016491">
    <property type="term" value="F:oxidoreductase activity"/>
    <property type="evidence" value="ECO:0007669"/>
    <property type="project" value="InterPro"/>
</dbReference>
<reference evidence="7 8" key="1">
    <citation type="journal article" date="2019" name="Genome Biol. Evol.">
        <title>Day and night: Metabolic profiles and evolutionary relationships of six axenic non-marine cyanobacteria.</title>
        <authorList>
            <person name="Will S.E."/>
            <person name="Henke P."/>
            <person name="Boedeker C."/>
            <person name="Huang S."/>
            <person name="Brinkmann H."/>
            <person name="Rohde M."/>
            <person name="Jarek M."/>
            <person name="Friedl T."/>
            <person name="Seufert S."/>
            <person name="Schumacher M."/>
            <person name="Overmann J."/>
            <person name="Neumann-Schaal M."/>
            <person name="Petersen J."/>
        </authorList>
    </citation>
    <scope>NUCLEOTIDE SEQUENCE [LARGE SCALE GENOMIC DNA]</scope>
    <source>
        <strain evidence="7 8">SAG 1403-4b</strain>
    </source>
</reference>
<dbReference type="RefSeq" id="WP_127052166.1">
    <property type="nucleotide sequence ID" value="NZ_RSCM01000001.1"/>
</dbReference>
<evidence type="ECO:0000313" key="7">
    <source>
        <dbReference type="EMBL" id="RUT00033.1"/>
    </source>
</evidence>
<name>A0A433V1R6_ANAVA</name>
<feature type="transmembrane region" description="Helical" evidence="5">
    <location>
        <begin position="90"/>
        <end position="114"/>
    </location>
</feature>
<dbReference type="EMBL" id="RSCM01000001">
    <property type="protein sequence ID" value="RUT00033.1"/>
    <property type="molecule type" value="Genomic_DNA"/>
</dbReference>
<evidence type="ECO:0000256" key="1">
    <source>
        <dbReference type="ARBA" id="ARBA00004370"/>
    </source>
</evidence>
<accession>A0A433V1R6</accession>
<keyword evidence="4 5" id="KW-0472">Membrane</keyword>
<evidence type="ECO:0000313" key="8">
    <source>
        <dbReference type="Proteomes" id="UP000276103"/>
    </source>
</evidence>
<keyword evidence="2 5" id="KW-0812">Transmembrane</keyword>